<gene>
    <name evidence="2" type="ORF">O181_041216</name>
</gene>
<organism evidence="2 3">
    <name type="scientific">Austropuccinia psidii MF-1</name>
    <dbReference type="NCBI Taxonomy" id="1389203"/>
    <lineage>
        <taxon>Eukaryota</taxon>
        <taxon>Fungi</taxon>
        <taxon>Dikarya</taxon>
        <taxon>Basidiomycota</taxon>
        <taxon>Pucciniomycotina</taxon>
        <taxon>Pucciniomycetes</taxon>
        <taxon>Pucciniales</taxon>
        <taxon>Sphaerophragmiaceae</taxon>
        <taxon>Austropuccinia</taxon>
    </lineage>
</organism>
<feature type="region of interest" description="Disordered" evidence="1">
    <location>
        <begin position="26"/>
        <end position="45"/>
    </location>
</feature>
<name>A0A9Q3DJA3_9BASI</name>
<proteinExistence type="predicted"/>
<evidence type="ECO:0000256" key="1">
    <source>
        <dbReference type="SAM" id="MobiDB-lite"/>
    </source>
</evidence>
<reference evidence="2" key="1">
    <citation type="submission" date="2021-03" db="EMBL/GenBank/DDBJ databases">
        <title>Draft genome sequence of rust myrtle Austropuccinia psidii MF-1, a brazilian biotype.</title>
        <authorList>
            <person name="Quecine M.C."/>
            <person name="Pachon D.M.R."/>
            <person name="Bonatelli M.L."/>
            <person name="Correr F.H."/>
            <person name="Franceschini L.M."/>
            <person name="Leite T.F."/>
            <person name="Margarido G.R.A."/>
            <person name="Almeida C.A."/>
            <person name="Ferrarezi J.A."/>
            <person name="Labate C.A."/>
        </authorList>
    </citation>
    <scope>NUCLEOTIDE SEQUENCE</scope>
    <source>
        <strain evidence="2">MF-1</strain>
    </source>
</reference>
<sequence length="138" mass="15246">MPHKQTPLQPTPGLSGTQLSEVLFKGPSEVPASQVPPTENYSTHEPETKVALMQSIEETFVKHKISHFFSCQHSLTPPLTISSSFHPSLKIDHHQQYTRWIQPSPPSPSSATSQDTSCHLQEPNPLLPPGTKHPKFPG</sequence>
<accession>A0A9Q3DJA3</accession>
<dbReference type="Proteomes" id="UP000765509">
    <property type="component" value="Unassembled WGS sequence"/>
</dbReference>
<evidence type="ECO:0000313" key="2">
    <source>
        <dbReference type="EMBL" id="MBW0501501.1"/>
    </source>
</evidence>
<feature type="region of interest" description="Disordered" evidence="1">
    <location>
        <begin position="96"/>
        <end position="138"/>
    </location>
</feature>
<dbReference type="EMBL" id="AVOT02016352">
    <property type="protein sequence ID" value="MBW0501501.1"/>
    <property type="molecule type" value="Genomic_DNA"/>
</dbReference>
<dbReference type="AlphaFoldDB" id="A0A9Q3DJA3"/>
<comment type="caution">
    <text evidence="2">The sequence shown here is derived from an EMBL/GenBank/DDBJ whole genome shotgun (WGS) entry which is preliminary data.</text>
</comment>
<protein>
    <submittedName>
        <fullName evidence="2">Uncharacterized protein</fullName>
    </submittedName>
</protein>
<keyword evidence="3" id="KW-1185">Reference proteome</keyword>
<evidence type="ECO:0000313" key="3">
    <source>
        <dbReference type="Proteomes" id="UP000765509"/>
    </source>
</evidence>